<gene>
    <name evidence="8" type="primary">cobA</name>
    <name evidence="8" type="ORF">IAB74_00285</name>
</gene>
<dbReference type="SUPFAM" id="SSF69618">
    <property type="entry name" value="HemD-like"/>
    <property type="match status" value="1"/>
</dbReference>
<dbReference type="PANTHER" id="PTHR45790:SF3">
    <property type="entry name" value="S-ADENOSYL-L-METHIONINE-DEPENDENT UROPORPHYRINOGEN III METHYLTRANSFERASE, CHLOROPLASTIC"/>
    <property type="match status" value="1"/>
</dbReference>
<dbReference type="PANTHER" id="PTHR45790">
    <property type="entry name" value="SIROHEME SYNTHASE-RELATED"/>
    <property type="match status" value="1"/>
</dbReference>
<dbReference type="NCBIfam" id="NF004790">
    <property type="entry name" value="PRK06136.1"/>
    <property type="match status" value="1"/>
</dbReference>
<evidence type="ECO:0000256" key="4">
    <source>
        <dbReference type="ARBA" id="ARBA00022691"/>
    </source>
</evidence>
<evidence type="ECO:0000256" key="3">
    <source>
        <dbReference type="ARBA" id="ARBA00022679"/>
    </source>
</evidence>
<dbReference type="AlphaFoldDB" id="A0A9D1CM49"/>
<reference evidence="8" key="2">
    <citation type="journal article" date="2021" name="PeerJ">
        <title>Extensive microbial diversity within the chicken gut microbiome revealed by metagenomics and culture.</title>
        <authorList>
            <person name="Gilroy R."/>
            <person name="Ravi A."/>
            <person name="Getino M."/>
            <person name="Pursley I."/>
            <person name="Horton D.L."/>
            <person name="Alikhan N.F."/>
            <person name="Baker D."/>
            <person name="Gharbi K."/>
            <person name="Hall N."/>
            <person name="Watson M."/>
            <person name="Adriaenssens E.M."/>
            <person name="Foster-Nyarko E."/>
            <person name="Jarju S."/>
            <person name="Secka A."/>
            <person name="Antonio M."/>
            <person name="Oren A."/>
            <person name="Chaudhuri R.R."/>
            <person name="La Ragione R."/>
            <person name="Hildebrand F."/>
            <person name="Pallen M.J."/>
        </authorList>
    </citation>
    <scope>NUCLEOTIDE SEQUENCE</scope>
    <source>
        <strain evidence="8">13361</strain>
    </source>
</reference>
<dbReference type="CDD" id="cd11642">
    <property type="entry name" value="SUMT"/>
    <property type="match status" value="1"/>
</dbReference>
<keyword evidence="4" id="KW-0949">S-adenosyl-L-methionine</keyword>
<protein>
    <recommendedName>
        <fullName evidence="1">uroporphyrinogen-III C-methyltransferase</fullName>
        <ecNumber evidence="1">2.1.1.107</ecNumber>
    </recommendedName>
</protein>
<name>A0A9D1CM49_9FIRM</name>
<keyword evidence="3 8" id="KW-0808">Transferase</keyword>
<comment type="caution">
    <text evidence="8">The sequence shown here is derived from an EMBL/GenBank/DDBJ whole genome shotgun (WGS) entry which is preliminary data.</text>
</comment>
<dbReference type="NCBIfam" id="TIGR01469">
    <property type="entry name" value="cobA_cysG_Cterm"/>
    <property type="match status" value="1"/>
</dbReference>
<dbReference type="Pfam" id="PF00590">
    <property type="entry name" value="TP_methylase"/>
    <property type="match status" value="1"/>
</dbReference>
<dbReference type="InterPro" id="IPR014776">
    <property type="entry name" value="4pyrrole_Mease_sub2"/>
</dbReference>
<dbReference type="Gene3D" id="3.30.950.10">
    <property type="entry name" value="Methyltransferase, Cobalt-precorrin-4 Transmethylase, Domain 2"/>
    <property type="match status" value="1"/>
</dbReference>
<dbReference type="GO" id="GO:0004851">
    <property type="term" value="F:uroporphyrin-III C-methyltransferase activity"/>
    <property type="evidence" value="ECO:0007669"/>
    <property type="project" value="UniProtKB-EC"/>
</dbReference>
<dbReference type="Gene3D" id="3.40.50.10090">
    <property type="match status" value="2"/>
</dbReference>
<dbReference type="InterPro" id="IPR036108">
    <property type="entry name" value="4pyrrol_syn_uPrphyn_synt_sf"/>
</dbReference>
<sequence length="496" mass="53726">MSENKIGNVYLVGAGCGRWDLITLRGLRLLETCDAVVYDDLIDHALLRAAAKAEKYPAGKRCGRHSMPQEETNQLLVQLAKQGKNVVRLKGGDPFVFGRGGEEILTLQEAGVPYEEVPGISSSIAIPAAAGIPVTHRELSRSFHVITGHTNKLGDELPESIEALAALDGTLVFLMGLSSLEKIAQRLMAAGKSPDTPAAVVSGGNAPHKATVRGTLQNIGEKTRQAQVQAPAVIVVGQVAALHMEPTVAYPLEGAKVGLLGTDSFVSKLEEGFAKLGAETHRILHGEVERLSMDYSLESLTDGKPKWIVLTSSNGVRCFFRWLREEKVDLRRLAACKFAVIGKSTGETLAEAGIQADLCPEIATGKAMAEKLCEVAQAEEEILLFRSRLSDDTVPGILRAQGLTVREYPLYDTSYTVQESPEAMDYLIFGSAWAVKTYFENFGTIPEKTRAVAIGPVSAAQLKKHWDKPFLLAEEISVPGILETVRRDWTGKHCGE</sequence>
<dbReference type="GO" id="GO:0032259">
    <property type="term" value="P:methylation"/>
    <property type="evidence" value="ECO:0007669"/>
    <property type="project" value="UniProtKB-KW"/>
</dbReference>
<keyword evidence="2 8" id="KW-0489">Methyltransferase</keyword>
<dbReference type="Gene3D" id="3.40.1010.10">
    <property type="entry name" value="Cobalt-precorrin-4 Transmethylase, Domain 1"/>
    <property type="match status" value="1"/>
</dbReference>
<organism evidence="8 9">
    <name type="scientific">Candidatus Faecousia excrementigallinarum</name>
    <dbReference type="NCBI Taxonomy" id="2840806"/>
    <lineage>
        <taxon>Bacteria</taxon>
        <taxon>Bacillati</taxon>
        <taxon>Bacillota</taxon>
        <taxon>Clostridia</taxon>
        <taxon>Eubacteriales</taxon>
        <taxon>Oscillospiraceae</taxon>
        <taxon>Faecousia</taxon>
    </lineage>
</organism>
<dbReference type="EMBL" id="DVFK01000006">
    <property type="protein sequence ID" value="HIQ66934.1"/>
    <property type="molecule type" value="Genomic_DNA"/>
</dbReference>
<dbReference type="InterPro" id="IPR014777">
    <property type="entry name" value="4pyrrole_Mease_sub1"/>
</dbReference>
<evidence type="ECO:0000259" key="6">
    <source>
        <dbReference type="Pfam" id="PF00590"/>
    </source>
</evidence>
<dbReference type="Pfam" id="PF02602">
    <property type="entry name" value="HEM4"/>
    <property type="match status" value="1"/>
</dbReference>
<dbReference type="InterPro" id="IPR000878">
    <property type="entry name" value="4pyrrol_Mease"/>
</dbReference>
<dbReference type="EC" id="2.1.1.107" evidence="1"/>
<dbReference type="InterPro" id="IPR035996">
    <property type="entry name" value="4pyrrol_Methylase_sf"/>
</dbReference>
<evidence type="ECO:0000256" key="5">
    <source>
        <dbReference type="ARBA" id="ARBA00023244"/>
    </source>
</evidence>
<proteinExistence type="predicted"/>
<dbReference type="PROSITE" id="PS51257">
    <property type="entry name" value="PROKAR_LIPOPROTEIN"/>
    <property type="match status" value="1"/>
</dbReference>
<evidence type="ECO:0000259" key="7">
    <source>
        <dbReference type="Pfam" id="PF02602"/>
    </source>
</evidence>
<evidence type="ECO:0000313" key="9">
    <source>
        <dbReference type="Proteomes" id="UP000886796"/>
    </source>
</evidence>
<dbReference type="GO" id="GO:0019354">
    <property type="term" value="P:siroheme biosynthetic process"/>
    <property type="evidence" value="ECO:0007669"/>
    <property type="project" value="InterPro"/>
</dbReference>
<dbReference type="FunFam" id="3.30.950.10:FF:000001">
    <property type="entry name" value="Siroheme synthase"/>
    <property type="match status" value="1"/>
</dbReference>
<dbReference type="InterPro" id="IPR050161">
    <property type="entry name" value="Siro_Cobalamin_biosynth"/>
</dbReference>
<dbReference type="InterPro" id="IPR006366">
    <property type="entry name" value="CobA/CysG_C"/>
</dbReference>
<dbReference type="Proteomes" id="UP000886796">
    <property type="component" value="Unassembled WGS sequence"/>
</dbReference>
<feature type="domain" description="Tetrapyrrole methylase" evidence="6">
    <location>
        <begin position="9"/>
        <end position="219"/>
    </location>
</feature>
<reference evidence="8" key="1">
    <citation type="submission" date="2020-10" db="EMBL/GenBank/DDBJ databases">
        <authorList>
            <person name="Gilroy R."/>
        </authorList>
    </citation>
    <scope>NUCLEOTIDE SEQUENCE</scope>
    <source>
        <strain evidence="8">13361</strain>
    </source>
</reference>
<keyword evidence="5" id="KW-0627">Porphyrin biosynthesis</keyword>
<dbReference type="GO" id="GO:0004852">
    <property type="term" value="F:uroporphyrinogen-III synthase activity"/>
    <property type="evidence" value="ECO:0007669"/>
    <property type="project" value="InterPro"/>
</dbReference>
<feature type="domain" description="Tetrapyrrole biosynthesis uroporphyrinogen III synthase" evidence="7">
    <location>
        <begin position="274"/>
        <end position="482"/>
    </location>
</feature>
<dbReference type="FunFam" id="3.40.1010.10:FF:000001">
    <property type="entry name" value="Siroheme synthase"/>
    <property type="match status" value="1"/>
</dbReference>
<accession>A0A9D1CM49</accession>
<dbReference type="SUPFAM" id="SSF53790">
    <property type="entry name" value="Tetrapyrrole methylase"/>
    <property type="match status" value="1"/>
</dbReference>
<dbReference type="CDD" id="cd06578">
    <property type="entry name" value="HemD"/>
    <property type="match status" value="1"/>
</dbReference>
<dbReference type="InterPro" id="IPR003754">
    <property type="entry name" value="4pyrrol_synth_uPrphyn_synth"/>
</dbReference>
<evidence type="ECO:0000313" key="8">
    <source>
        <dbReference type="EMBL" id="HIQ66934.1"/>
    </source>
</evidence>
<evidence type="ECO:0000256" key="2">
    <source>
        <dbReference type="ARBA" id="ARBA00022603"/>
    </source>
</evidence>
<evidence type="ECO:0000256" key="1">
    <source>
        <dbReference type="ARBA" id="ARBA00012162"/>
    </source>
</evidence>